<dbReference type="EMBL" id="JBHSCW010000001">
    <property type="protein sequence ID" value="MFC4350328.1"/>
    <property type="molecule type" value="Genomic_DNA"/>
</dbReference>
<feature type="transmembrane region" description="Helical" evidence="6">
    <location>
        <begin position="60"/>
        <end position="93"/>
    </location>
</feature>
<organism evidence="7 8">
    <name type="scientific">Fodinicurvata halophila</name>
    <dbReference type="NCBI Taxonomy" id="1419723"/>
    <lineage>
        <taxon>Bacteria</taxon>
        <taxon>Pseudomonadati</taxon>
        <taxon>Pseudomonadota</taxon>
        <taxon>Alphaproteobacteria</taxon>
        <taxon>Rhodospirillales</taxon>
        <taxon>Rhodovibrionaceae</taxon>
        <taxon>Fodinicurvata</taxon>
    </lineage>
</organism>
<comment type="subcellular location">
    <subcellularLocation>
        <location evidence="1">Cell membrane</location>
        <topology evidence="1">Multi-pass membrane protein</topology>
    </subcellularLocation>
</comment>
<dbReference type="RefSeq" id="WP_382420660.1">
    <property type="nucleotide sequence ID" value="NZ_JBHSCW010000001.1"/>
</dbReference>
<evidence type="ECO:0000256" key="4">
    <source>
        <dbReference type="ARBA" id="ARBA00022989"/>
    </source>
</evidence>
<dbReference type="Proteomes" id="UP001595799">
    <property type="component" value="Unassembled WGS sequence"/>
</dbReference>
<evidence type="ECO:0000256" key="1">
    <source>
        <dbReference type="ARBA" id="ARBA00004651"/>
    </source>
</evidence>
<dbReference type="InterPro" id="IPR043428">
    <property type="entry name" value="LivM-like"/>
</dbReference>
<evidence type="ECO:0000256" key="2">
    <source>
        <dbReference type="ARBA" id="ARBA00022475"/>
    </source>
</evidence>
<feature type="transmembrane region" description="Helical" evidence="6">
    <location>
        <begin position="262"/>
        <end position="287"/>
    </location>
</feature>
<proteinExistence type="predicted"/>
<evidence type="ECO:0000256" key="6">
    <source>
        <dbReference type="SAM" id="Phobius"/>
    </source>
</evidence>
<reference evidence="8" key="1">
    <citation type="journal article" date="2019" name="Int. J. Syst. Evol. Microbiol.">
        <title>The Global Catalogue of Microorganisms (GCM) 10K type strain sequencing project: providing services to taxonomists for standard genome sequencing and annotation.</title>
        <authorList>
            <consortium name="The Broad Institute Genomics Platform"/>
            <consortium name="The Broad Institute Genome Sequencing Center for Infectious Disease"/>
            <person name="Wu L."/>
            <person name="Ma J."/>
        </authorList>
    </citation>
    <scope>NUCLEOTIDE SEQUENCE [LARGE SCALE GENOMIC DNA]</scope>
    <source>
        <strain evidence="8">CECT 8472</strain>
    </source>
</reference>
<evidence type="ECO:0000256" key="5">
    <source>
        <dbReference type="ARBA" id="ARBA00023136"/>
    </source>
</evidence>
<sequence>MASITEETSEKKTVPTLPSWLRGLRWYHPVVAVLLLIYPLLATDFWIVQIGAQSLILGTVGLSLMLLAGYGGMVSLSQLTIAGLAGYLVAIFGNAEWPAWLMLVGAVSLATLAAALIGWISARTSGIYTIMITLAISVAFYYLVLQNDPIFNSFNGFAGIDPPAVFGVDWRAPLPFFYLTLAVVALCYFFVLYLSRTPFGLALQAVRDNPRRMSSLGFNVIAHRVAAHTVAGAIAGIGGVLLVWQNGQISPGSVGIGPVIDILILTVLGGLAHPVGPFIGALIFILMENFAIDLIDRERFNTVIGAVFLVIVLFSPDGVLGLWGKLKSWLAKQSARNKADQW</sequence>
<dbReference type="PANTHER" id="PTHR30482">
    <property type="entry name" value="HIGH-AFFINITY BRANCHED-CHAIN AMINO ACID TRANSPORT SYSTEM PERMEASE"/>
    <property type="match status" value="1"/>
</dbReference>
<evidence type="ECO:0000313" key="7">
    <source>
        <dbReference type="EMBL" id="MFC4350328.1"/>
    </source>
</evidence>
<keyword evidence="3 6" id="KW-0812">Transmembrane</keyword>
<accession>A0ABV8UHM6</accession>
<keyword evidence="5 6" id="KW-0472">Membrane</keyword>
<keyword evidence="4 6" id="KW-1133">Transmembrane helix</keyword>
<keyword evidence="8" id="KW-1185">Reference proteome</keyword>
<name>A0ABV8UHM6_9PROT</name>
<evidence type="ECO:0000313" key="8">
    <source>
        <dbReference type="Proteomes" id="UP001595799"/>
    </source>
</evidence>
<dbReference type="Pfam" id="PF02653">
    <property type="entry name" value="BPD_transp_2"/>
    <property type="match status" value="1"/>
</dbReference>
<feature type="transmembrane region" description="Helical" evidence="6">
    <location>
        <begin position="99"/>
        <end position="120"/>
    </location>
</feature>
<protein>
    <submittedName>
        <fullName evidence="7">Branched-chain amino acid ABC transporter permease</fullName>
    </submittedName>
</protein>
<dbReference type="PANTHER" id="PTHR30482:SF17">
    <property type="entry name" value="ABC TRANSPORTER ATP-BINDING PROTEIN"/>
    <property type="match status" value="1"/>
</dbReference>
<dbReference type="InterPro" id="IPR001851">
    <property type="entry name" value="ABC_transp_permease"/>
</dbReference>
<feature type="transmembrane region" description="Helical" evidence="6">
    <location>
        <begin position="127"/>
        <end position="145"/>
    </location>
</feature>
<keyword evidence="2" id="KW-1003">Cell membrane</keyword>
<gene>
    <name evidence="7" type="ORF">ACFOW6_02100</name>
</gene>
<feature type="transmembrane region" description="Helical" evidence="6">
    <location>
        <begin position="26"/>
        <end position="48"/>
    </location>
</feature>
<feature type="transmembrane region" description="Helical" evidence="6">
    <location>
        <begin position="216"/>
        <end position="242"/>
    </location>
</feature>
<feature type="transmembrane region" description="Helical" evidence="6">
    <location>
        <begin position="176"/>
        <end position="195"/>
    </location>
</feature>
<evidence type="ECO:0000256" key="3">
    <source>
        <dbReference type="ARBA" id="ARBA00022692"/>
    </source>
</evidence>
<dbReference type="CDD" id="cd06581">
    <property type="entry name" value="TM_PBP1_LivM_like"/>
    <property type="match status" value="1"/>
</dbReference>
<comment type="caution">
    <text evidence="7">The sequence shown here is derived from an EMBL/GenBank/DDBJ whole genome shotgun (WGS) entry which is preliminary data.</text>
</comment>
<feature type="transmembrane region" description="Helical" evidence="6">
    <location>
        <begin position="299"/>
        <end position="323"/>
    </location>
</feature>